<accession>A0A4Y2MAZ9</accession>
<sequence length="112" mass="12800">MIGILQTVFVHELGKVLGRVLFERFLHADGIREQVSRTIFARMTEFADSIQPMNGLACRAFRTIFALMTEFADSIQPINDLACREFRTIFARMAQFADSIQPINITSCWVPE</sequence>
<name>A0A4Y2MAZ9_ARAVE</name>
<dbReference type="AlphaFoldDB" id="A0A4Y2MAZ9"/>
<reference evidence="1 2" key="1">
    <citation type="journal article" date="2019" name="Sci. Rep.">
        <title>Orb-weaving spider Araneus ventricosus genome elucidates the spidroin gene catalogue.</title>
        <authorList>
            <person name="Kono N."/>
            <person name="Nakamura H."/>
            <person name="Ohtoshi R."/>
            <person name="Moran D.A.P."/>
            <person name="Shinohara A."/>
            <person name="Yoshida Y."/>
            <person name="Fujiwara M."/>
            <person name="Mori M."/>
            <person name="Tomita M."/>
            <person name="Arakawa K."/>
        </authorList>
    </citation>
    <scope>NUCLEOTIDE SEQUENCE [LARGE SCALE GENOMIC DNA]</scope>
</reference>
<dbReference type="EMBL" id="BGPR01007010">
    <property type="protein sequence ID" value="GBN23570.1"/>
    <property type="molecule type" value="Genomic_DNA"/>
</dbReference>
<keyword evidence="2" id="KW-1185">Reference proteome</keyword>
<organism evidence="1 2">
    <name type="scientific">Araneus ventricosus</name>
    <name type="common">Orbweaver spider</name>
    <name type="synonym">Epeira ventricosa</name>
    <dbReference type="NCBI Taxonomy" id="182803"/>
    <lineage>
        <taxon>Eukaryota</taxon>
        <taxon>Metazoa</taxon>
        <taxon>Ecdysozoa</taxon>
        <taxon>Arthropoda</taxon>
        <taxon>Chelicerata</taxon>
        <taxon>Arachnida</taxon>
        <taxon>Araneae</taxon>
        <taxon>Araneomorphae</taxon>
        <taxon>Entelegynae</taxon>
        <taxon>Araneoidea</taxon>
        <taxon>Araneidae</taxon>
        <taxon>Araneus</taxon>
    </lineage>
</organism>
<protein>
    <submittedName>
        <fullName evidence="1">Uncharacterized protein</fullName>
    </submittedName>
</protein>
<comment type="caution">
    <text evidence="1">The sequence shown here is derived from an EMBL/GenBank/DDBJ whole genome shotgun (WGS) entry which is preliminary data.</text>
</comment>
<evidence type="ECO:0000313" key="1">
    <source>
        <dbReference type="EMBL" id="GBN23570.1"/>
    </source>
</evidence>
<evidence type="ECO:0000313" key="2">
    <source>
        <dbReference type="Proteomes" id="UP000499080"/>
    </source>
</evidence>
<gene>
    <name evidence="1" type="ORF">AVEN_46832_1</name>
</gene>
<dbReference type="Proteomes" id="UP000499080">
    <property type="component" value="Unassembled WGS sequence"/>
</dbReference>
<proteinExistence type="predicted"/>